<evidence type="ECO:0000313" key="7">
    <source>
        <dbReference type="Proteomes" id="UP000439752"/>
    </source>
</evidence>
<evidence type="ECO:0000313" key="6">
    <source>
        <dbReference type="EMBL" id="VWX38743.1"/>
    </source>
</evidence>
<proteinExistence type="predicted"/>
<dbReference type="GO" id="GO:0016020">
    <property type="term" value="C:membrane"/>
    <property type="evidence" value="ECO:0007669"/>
    <property type="project" value="UniProtKB-SubCell"/>
</dbReference>
<protein>
    <submittedName>
        <fullName evidence="6">Holin</fullName>
    </submittedName>
</protein>
<evidence type="ECO:0000256" key="5">
    <source>
        <dbReference type="SAM" id="Phobius"/>
    </source>
</evidence>
<feature type="transmembrane region" description="Helical" evidence="5">
    <location>
        <begin position="7"/>
        <end position="25"/>
    </location>
</feature>
<comment type="subcellular location">
    <subcellularLocation>
        <location evidence="1">Membrane</location>
    </subcellularLocation>
</comment>
<accession>A0A653IHG6</accession>
<dbReference type="InterPro" id="IPR006479">
    <property type="entry name" value="Holin"/>
</dbReference>
<feature type="transmembrane region" description="Helical" evidence="5">
    <location>
        <begin position="37"/>
        <end position="56"/>
    </location>
</feature>
<dbReference type="Pfam" id="PF04688">
    <property type="entry name" value="Holin_SPP1"/>
    <property type="match status" value="1"/>
</dbReference>
<keyword evidence="2 5" id="KW-0812">Transmembrane</keyword>
<evidence type="ECO:0000256" key="2">
    <source>
        <dbReference type="ARBA" id="ARBA00022692"/>
    </source>
</evidence>
<sequence length="82" mass="8914">MTERYAAALRLIVPLYSIVNLTLLASGYDPLPFAETAVDLGVTTLVGILGTLVAWWKNNNVTRAAKEAQALLDELKRSVPTD</sequence>
<evidence type="ECO:0000256" key="4">
    <source>
        <dbReference type="ARBA" id="ARBA00023136"/>
    </source>
</evidence>
<name>A0A653IHG6_9BACL</name>
<reference evidence="6 7" key="1">
    <citation type="submission" date="2019-10" db="EMBL/GenBank/DDBJ databases">
        <authorList>
            <person name="Karimi E."/>
        </authorList>
    </citation>
    <scope>NUCLEOTIDE SEQUENCE [LARGE SCALE GENOMIC DNA]</scope>
    <source>
        <strain evidence="6">Exiguobacterium sp. 9Y</strain>
    </source>
</reference>
<evidence type="ECO:0000256" key="3">
    <source>
        <dbReference type="ARBA" id="ARBA00022989"/>
    </source>
</evidence>
<evidence type="ECO:0000256" key="1">
    <source>
        <dbReference type="ARBA" id="ARBA00004370"/>
    </source>
</evidence>
<dbReference type="RefSeq" id="WP_159172594.1">
    <property type="nucleotide sequence ID" value="NZ_LR732308.1"/>
</dbReference>
<dbReference type="AlphaFoldDB" id="A0A653IHG6"/>
<dbReference type="EMBL" id="CABWKQ010000058">
    <property type="protein sequence ID" value="VWX38743.1"/>
    <property type="molecule type" value="Genomic_DNA"/>
</dbReference>
<gene>
    <name evidence="6" type="ORF">EXIGUO9Y_80071</name>
</gene>
<organism evidence="6 7">
    <name type="scientific">Exiguobacterium oxidotolerans</name>
    <dbReference type="NCBI Taxonomy" id="223958"/>
    <lineage>
        <taxon>Bacteria</taxon>
        <taxon>Bacillati</taxon>
        <taxon>Bacillota</taxon>
        <taxon>Bacilli</taxon>
        <taxon>Bacillales</taxon>
        <taxon>Bacillales Family XII. Incertae Sedis</taxon>
        <taxon>Exiguobacterium</taxon>
    </lineage>
</organism>
<keyword evidence="3 5" id="KW-1133">Transmembrane helix</keyword>
<keyword evidence="7" id="KW-1185">Reference proteome</keyword>
<dbReference type="Proteomes" id="UP000439752">
    <property type="component" value="Unassembled WGS sequence"/>
</dbReference>
<keyword evidence="4 5" id="KW-0472">Membrane</keyword>